<comment type="similarity">
    <text evidence="1">Belongs to the NPR2 family.</text>
</comment>
<dbReference type="GO" id="GO:1990130">
    <property type="term" value="C:GATOR1 complex"/>
    <property type="evidence" value="ECO:0007669"/>
    <property type="project" value="TreeGrafter"/>
</dbReference>
<dbReference type="PANTHER" id="PTHR12991">
    <property type="entry name" value="NITROGEN PERMEASE REGULATOR 2/TUMOR SUPPRESSOR CANDIDATE 4"/>
    <property type="match status" value="1"/>
</dbReference>
<evidence type="ECO:0000256" key="2">
    <source>
        <dbReference type="SAM" id="MobiDB-lite"/>
    </source>
</evidence>
<evidence type="ECO:0008006" key="4">
    <source>
        <dbReference type="Google" id="ProtNLM"/>
    </source>
</evidence>
<name>F8PE81_SERL9</name>
<gene>
    <name evidence="3" type="ORF">SERLADRAFT_444017</name>
</gene>
<dbReference type="EMBL" id="GL945447">
    <property type="protein sequence ID" value="EGO18678.1"/>
    <property type="molecule type" value="Genomic_DNA"/>
</dbReference>
<evidence type="ECO:0000313" key="3">
    <source>
        <dbReference type="EMBL" id="EGO18678.1"/>
    </source>
</evidence>
<feature type="region of interest" description="Disordered" evidence="2">
    <location>
        <begin position="41"/>
        <end position="95"/>
    </location>
</feature>
<sequence>MPSEGDTFLPRIQSVFYAVFDDQQGPKIVFQVPEGLIGVSTTGPTYGTTPVSSSPTVNESDVPLSRRSSSSLISLAGQRPNSRSLSSPQHRSTSSNRCLFNFDDISKYVIPRSDFCGRLIICSTSNHRIIGFPVALRGRNYQRNYFRYNLCFVFERSADLSCYEPVVRKVSRVLTACEEESLFLSSQQAPHALYAILEQLYEDLNSYSETSIPIDKFNSIELKIFPFYPNPPPVKDWTVPLALINISKRTEENWDLTVLKVIKFIDGVNHVSRIAQLADCDLELTRQAISHLLYYQVIMIIDIFQYSNMYTLRKNVQWLADEAHVKEECGPYVTKPGRPIPDWPKLLHLYSRLKPGKTIYEWMDAYKVHELGIDVRRFASFGVIKGFLRRVHRWPVLLPVEAGAGAEVSPTRRRRQSFSSSAMIQGKIASSPEDTRRSRGQVPEISVTPMGSQTGLSSPPNTKDNMLATQAVRRTSAAETVLEQLRFKALQRSDSSSPLRTSEESQEGRLQNGHPMRRHSIKQQGPPSNLPGTINRSNSSNGQGTINGNPSPLPSRPRLSRSPSAPLIPQVQSIGTQLPSPVPAVPYPPEFLPLLDGEHHTDELSTLFEAGWPKLQQWLVAAGGGKGDGDFGRVLIIYR</sequence>
<accession>F8PE81</accession>
<feature type="compositionally biased region" description="Polar residues" evidence="2">
    <location>
        <begin position="449"/>
        <end position="464"/>
    </location>
</feature>
<organism>
    <name type="scientific">Serpula lacrymans var. lacrymans (strain S7.9)</name>
    <name type="common">Dry rot fungus</name>
    <dbReference type="NCBI Taxonomy" id="578457"/>
    <lineage>
        <taxon>Eukaryota</taxon>
        <taxon>Fungi</taxon>
        <taxon>Dikarya</taxon>
        <taxon>Basidiomycota</taxon>
        <taxon>Agaricomycotina</taxon>
        <taxon>Agaricomycetes</taxon>
        <taxon>Agaricomycetidae</taxon>
        <taxon>Boletales</taxon>
        <taxon>Coniophorineae</taxon>
        <taxon>Serpulaceae</taxon>
        <taxon>Serpula</taxon>
    </lineage>
</organism>
<feature type="compositionally biased region" description="Polar residues" evidence="2">
    <location>
        <begin position="41"/>
        <end position="59"/>
    </location>
</feature>
<dbReference type="GeneID" id="18816035"/>
<evidence type="ECO:0000256" key="1">
    <source>
        <dbReference type="ARBA" id="ARBA00008433"/>
    </source>
</evidence>
<dbReference type="OrthoDB" id="338854at2759"/>
<dbReference type="RefSeq" id="XP_007324705.1">
    <property type="nucleotide sequence ID" value="XM_007324643.1"/>
</dbReference>
<dbReference type="AlphaFoldDB" id="F8PE81"/>
<feature type="compositionally biased region" description="Polar residues" evidence="2">
    <location>
        <begin position="522"/>
        <end position="549"/>
    </location>
</feature>
<dbReference type="KEGG" id="sla:SERLADRAFT_444017"/>
<feature type="region of interest" description="Disordered" evidence="2">
    <location>
        <begin position="405"/>
        <end position="464"/>
    </location>
</feature>
<dbReference type="Proteomes" id="UP000008064">
    <property type="component" value="Unassembled WGS sequence"/>
</dbReference>
<dbReference type="GO" id="GO:0005774">
    <property type="term" value="C:vacuolar membrane"/>
    <property type="evidence" value="ECO:0007669"/>
    <property type="project" value="TreeGrafter"/>
</dbReference>
<dbReference type="InterPro" id="IPR009348">
    <property type="entry name" value="NPR2-like"/>
</dbReference>
<feature type="compositionally biased region" description="Low complexity" evidence="2">
    <location>
        <begin position="65"/>
        <end position="75"/>
    </location>
</feature>
<protein>
    <recommendedName>
        <fullName evidence="4">NPR2-domain-containing protein</fullName>
    </recommendedName>
</protein>
<reference evidence="3" key="1">
    <citation type="submission" date="2011-04" db="EMBL/GenBank/DDBJ databases">
        <title>Evolution of plant cell wall degrading machinery underlies the functional diversity of forest fungi.</title>
        <authorList>
            <consortium name="US DOE Joint Genome Institute (JGI-PGF)"/>
            <person name="Eastwood D.C."/>
            <person name="Floudas D."/>
            <person name="Binder M."/>
            <person name="Majcherczyk A."/>
            <person name="Schneider P."/>
            <person name="Aerts A."/>
            <person name="Asiegbu F.O."/>
            <person name="Baker S.E."/>
            <person name="Barry K."/>
            <person name="Bendiksby M."/>
            <person name="Blumentritt M."/>
            <person name="Coutinho P.M."/>
            <person name="Cullen D."/>
            <person name="Cullen D."/>
            <person name="Gathman A."/>
            <person name="Goodell B."/>
            <person name="Henrissat B."/>
            <person name="Ihrmark K."/>
            <person name="Kauserud H."/>
            <person name="Kohler A."/>
            <person name="LaButti K."/>
            <person name="Lapidus A."/>
            <person name="Lavin J.L."/>
            <person name="Lee Y.-H."/>
            <person name="Lindquist E."/>
            <person name="Lilly W."/>
            <person name="Lucas S."/>
            <person name="Morin E."/>
            <person name="Murat C."/>
            <person name="Oguiza J.A."/>
            <person name="Park J."/>
            <person name="Pisabarro A.G."/>
            <person name="Riley R."/>
            <person name="Rosling A."/>
            <person name="Salamov A."/>
            <person name="Schmidt O."/>
            <person name="Schmutz J."/>
            <person name="Skrede I."/>
            <person name="Stenlid J."/>
            <person name="Wiebenga A."/>
            <person name="Xie X."/>
            <person name="Kues U."/>
            <person name="Hibbett D.S."/>
            <person name="Hoffmeister D."/>
            <person name="Hogberg N."/>
            <person name="Martin F."/>
            <person name="Grigoriev I.V."/>
            <person name="Watkinson S.C."/>
        </authorList>
    </citation>
    <scope>NUCLEOTIDE SEQUENCE</scope>
    <source>
        <strain evidence="3">S7.9</strain>
    </source>
</reference>
<feature type="compositionally biased region" description="Low complexity" evidence="2">
    <location>
        <begin position="556"/>
        <end position="566"/>
    </location>
</feature>
<proteinExistence type="inferred from homology"/>
<dbReference type="PANTHER" id="PTHR12991:SF10">
    <property type="entry name" value="GATOR COMPLEX PROTEIN NPRL2"/>
    <property type="match status" value="1"/>
</dbReference>
<dbReference type="GO" id="GO:1904262">
    <property type="term" value="P:negative regulation of TORC1 signaling"/>
    <property type="evidence" value="ECO:0007669"/>
    <property type="project" value="TreeGrafter"/>
</dbReference>
<dbReference type="HOGENOM" id="CLU_014995_3_1_1"/>
<dbReference type="Pfam" id="PF06218">
    <property type="entry name" value="NPR2"/>
    <property type="match status" value="2"/>
</dbReference>
<dbReference type="GO" id="GO:0005096">
    <property type="term" value="F:GTPase activator activity"/>
    <property type="evidence" value="ECO:0007669"/>
    <property type="project" value="TreeGrafter"/>
</dbReference>
<feature type="compositionally biased region" description="Polar residues" evidence="2">
    <location>
        <begin position="79"/>
        <end position="95"/>
    </location>
</feature>
<dbReference type="GO" id="GO:0010508">
    <property type="term" value="P:positive regulation of autophagy"/>
    <property type="evidence" value="ECO:0007669"/>
    <property type="project" value="TreeGrafter"/>
</dbReference>
<feature type="region of interest" description="Disordered" evidence="2">
    <location>
        <begin position="489"/>
        <end position="566"/>
    </location>
</feature>